<dbReference type="SUPFAM" id="SSF51366">
    <property type="entry name" value="Ribulose-phoshate binding barrel"/>
    <property type="match status" value="1"/>
</dbReference>
<evidence type="ECO:0000313" key="10">
    <source>
        <dbReference type="EMBL" id="MBM7053814.1"/>
    </source>
</evidence>
<sequence>MPADFFAEARAREELGLAVFLNAGDPPLPVLADLVALLDASGVDCLELAVPFPDSPTDGAVVRRSADRGLARGTGLRETLDFVAAVRPGLKRLRIAVLADWSHSLRTSTPADYARVVADSGADALLAHGLPPRLRRAHHEALRAADLPEVTTCYPASSAATVTEAAAHASGYLYLVARYGRSGAGTPDGGHAGLAPFVASLRDLTVSPIAVGFGVSTADDLRSVARSGADAAIVGSAGVAALERSLEAGSDPVDGYRSFLADLGRPLSTRPKEDTRAHP</sequence>
<dbReference type="EMBL" id="JAFEUF010000025">
    <property type="protein sequence ID" value="MBM7053814.1"/>
    <property type="molecule type" value="Genomic_DNA"/>
</dbReference>
<dbReference type="PANTHER" id="PTHR43406:SF1">
    <property type="entry name" value="TRYPTOPHAN SYNTHASE ALPHA CHAIN, CHLOROPLASTIC"/>
    <property type="match status" value="1"/>
</dbReference>
<dbReference type="InterPro" id="IPR011060">
    <property type="entry name" value="RibuloseP-bd_barrel"/>
</dbReference>
<keyword evidence="6" id="KW-0057">Aromatic amino acid biosynthesis</keyword>
<protein>
    <recommendedName>
        <fullName evidence="3">tryptophan synthase</fullName>
        <ecNumber evidence="3">4.2.1.20</ecNumber>
    </recommendedName>
</protein>
<dbReference type="EC" id="4.2.1.20" evidence="3"/>
<dbReference type="GO" id="GO:0004834">
    <property type="term" value="F:tryptophan synthase activity"/>
    <property type="evidence" value="ECO:0007669"/>
    <property type="project" value="UniProtKB-EC"/>
</dbReference>
<name>A0ABS2HRW5_9ACTN</name>
<evidence type="ECO:0000256" key="8">
    <source>
        <dbReference type="ARBA" id="ARBA00049047"/>
    </source>
</evidence>
<dbReference type="NCBIfam" id="TIGR00262">
    <property type="entry name" value="trpA"/>
    <property type="match status" value="1"/>
</dbReference>
<evidence type="ECO:0000256" key="2">
    <source>
        <dbReference type="ARBA" id="ARBA00011270"/>
    </source>
</evidence>
<dbReference type="InterPro" id="IPR013785">
    <property type="entry name" value="Aldolase_TIM"/>
</dbReference>
<comment type="pathway">
    <text evidence="1">Amino-acid biosynthesis; L-tryptophan biosynthesis; L-tryptophan from chorismate: step 5/5.</text>
</comment>
<keyword evidence="11" id="KW-1185">Reference proteome</keyword>
<accession>A0ABS2HRW5</accession>
<keyword evidence="5" id="KW-0822">Tryptophan biosynthesis</keyword>
<dbReference type="PANTHER" id="PTHR43406">
    <property type="entry name" value="TRYPTOPHAN SYNTHASE, ALPHA CHAIN"/>
    <property type="match status" value="1"/>
</dbReference>
<evidence type="ECO:0000256" key="7">
    <source>
        <dbReference type="ARBA" id="ARBA00023239"/>
    </source>
</evidence>
<dbReference type="InterPro" id="IPR002028">
    <property type="entry name" value="Trp_synthase_suA"/>
</dbReference>
<keyword evidence="4" id="KW-0028">Amino-acid biosynthesis</keyword>
<comment type="caution">
    <text evidence="10">The sequence shown here is derived from an EMBL/GenBank/DDBJ whole genome shotgun (WGS) entry which is preliminary data.</text>
</comment>
<dbReference type="RefSeq" id="WP_205082034.1">
    <property type="nucleotide sequence ID" value="NZ_JAFEUF010000025.1"/>
</dbReference>
<dbReference type="Pfam" id="PF00290">
    <property type="entry name" value="Trp_syntA"/>
    <property type="match status" value="1"/>
</dbReference>
<evidence type="ECO:0000256" key="4">
    <source>
        <dbReference type="ARBA" id="ARBA00022605"/>
    </source>
</evidence>
<evidence type="ECO:0000256" key="1">
    <source>
        <dbReference type="ARBA" id="ARBA00004733"/>
    </source>
</evidence>
<dbReference type="CDD" id="cd04724">
    <property type="entry name" value="Tryptophan_synthase_alpha"/>
    <property type="match status" value="1"/>
</dbReference>
<reference evidence="10 11" key="1">
    <citation type="submission" date="2021-02" db="EMBL/GenBank/DDBJ databases">
        <title>Genome Streptomyces sp. RHZ10.</title>
        <authorList>
            <person name="Besaury L."/>
        </authorList>
    </citation>
    <scope>NUCLEOTIDE SEQUENCE [LARGE SCALE GENOMIC DNA]</scope>
    <source>
        <strain evidence="10 11">RHZ10</strain>
    </source>
</reference>
<keyword evidence="7 10" id="KW-0456">Lyase</keyword>
<evidence type="ECO:0000256" key="3">
    <source>
        <dbReference type="ARBA" id="ARBA00012043"/>
    </source>
</evidence>
<evidence type="ECO:0000256" key="6">
    <source>
        <dbReference type="ARBA" id="ARBA00023141"/>
    </source>
</evidence>
<comment type="subunit">
    <text evidence="2">Tetramer of two alpha and two beta chains.</text>
</comment>
<gene>
    <name evidence="10" type="primary">trpA</name>
    <name evidence="10" type="ORF">JS521_08015</name>
</gene>
<evidence type="ECO:0000313" key="11">
    <source>
        <dbReference type="Proteomes" id="UP000712045"/>
    </source>
</evidence>
<organism evidence="10 11">
    <name type="scientific">Streptomyces durocortorensis</name>
    <dbReference type="NCBI Taxonomy" id="2811104"/>
    <lineage>
        <taxon>Bacteria</taxon>
        <taxon>Bacillati</taxon>
        <taxon>Actinomycetota</taxon>
        <taxon>Actinomycetes</taxon>
        <taxon>Kitasatosporales</taxon>
        <taxon>Streptomycetaceae</taxon>
        <taxon>Streptomyces</taxon>
    </lineage>
</organism>
<evidence type="ECO:0000256" key="9">
    <source>
        <dbReference type="RuleBase" id="RU003662"/>
    </source>
</evidence>
<dbReference type="Proteomes" id="UP000712045">
    <property type="component" value="Unassembled WGS sequence"/>
</dbReference>
<comment type="catalytic activity">
    <reaction evidence="8">
        <text>(1S,2R)-1-C-(indol-3-yl)glycerol 3-phosphate + L-serine = D-glyceraldehyde 3-phosphate + L-tryptophan + H2O</text>
        <dbReference type="Rhea" id="RHEA:10532"/>
        <dbReference type="ChEBI" id="CHEBI:15377"/>
        <dbReference type="ChEBI" id="CHEBI:33384"/>
        <dbReference type="ChEBI" id="CHEBI:57912"/>
        <dbReference type="ChEBI" id="CHEBI:58866"/>
        <dbReference type="ChEBI" id="CHEBI:59776"/>
        <dbReference type="EC" id="4.2.1.20"/>
    </reaction>
</comment>
<evidence type="ECO:0000256" key="5">
    <source>
        <dbReference type="ARBA" id="ARBA00022822"/>
    </source>
</evidence>
<comment type="similarity">
    <text evidence="9">Belongs to the TrpA family.</text>
</comment>
<proteinExistence type="inferred from homology"/>
<dbReference type="Gene3D" id="3.20.20.70">
    <property type="entry name" value="Aldolase class I"/>
    <property type="match status" value="1"/>
</dbReference>